<sequence length="123" mass="13922">MMRGDRIDNEDALQRVRIVLNQSTESLPEEVVIALRSSRFKAVELAEKRERSLLGFVPRWVTASGVATLAILVVAVSLWLSPLRTPPSVSPDDELEVVASGEQLELYEDLEFFIWLAERDRGR</sequence>
<dbReference type="RefSeq" id="WP_214172824.1">
    <property type="nucleotide sequence ID" value="NZ_JAHCVJ010000008.1"/>
</dbReference>
<proteinExistence type="predicted"/>
<evidence type="ECO:0000256" key="1">
    <source>
        <dbReference type="SAM" id="Phobius"/>
    </source>
</evidence>
<protein>
    <recommendedName>
        <fullName evidence="4">DUF3619 family protein</fullName>
    </recommendedName>
</protein>
<evidence type="ECO:0000313" key="2">
    <source>
        <dbReference type="EMBL" id="MBT0666056.1"/>
    </source>
</evidence>
<name>A0AAW4LFV1_9BACT</name>
<gene>
    <name evidence="2" type="ORF">KI809_17220</name>
</gene>
<reference evidence="2 3" key="1">
    <citation type="submission" date="2021-05" db="EMBL/GenBank/DDBJ databases">
        <title>The draft genome of Geobacter pelophilus DSM 12255.</title>
        <authorList>
            <person name="Xu Z."/>
            <person name="Masuda Y."/>
            <person name="Itoh H."/>
            <person name="Senoo K."/>
        </authorList>
    </citation>
    <scope>NUCLEOTIDE SEQUENCE [LARGE SCALE GENOMIC DNA]</scope>
    <source>
        <strain evidence="2 3">DSM 12255</strain>
    </source>
</reference>
<dbReference type="Proteomes" id="UP000811899">
    <property type="component" value="Unassembled WGS sequence"/>
</dbReference>
<accession>A0AAW4LFV1</accession>
<comment type="caution">
    <text evidence="2">The sequence shown here is derived from an EMBL/GenBank/DDBJ whole genome shotgun (WGS) entry which is preliminary data.</text>
</comment>
<evidence type="ECO:0008006" key="4">
    <source>
        <dbReference type="Google" id="ProtNLM"/>
    </source>
</evidence>
<keyword evidence="3" id="KW-1185">Reference proteome</keyword>
<dbReference type="EMBL" id="JAHCVJ010000008">
    <property type="protein sequence ID" value="MBT0666056.1"/>
    <property type="molecule type" value="Genomic_DNA"/>
</dbReference>
<feature type="transmembrane region" description="Helical" evidence="1">
    <location>
        <begin position="57"/>
        <end position="80"/>
    </location>
</feature>
<evidence type="ECO:0000313" key="3">
    <source>
        <dbReference type="Proteomes" id="UP000811899"/>
    </source>
</evidence>
<organism evidence="2 3">
    <name type="scientific">Geoanaerobacter pelophilus</name>
    <dbReference type="NCBI Taxonomy" id="60036"/>
    <lineage>
        <taxon>Bacteria</taxon>
        <taxon>Pseudomonadati</taxon>
        <taxon>Thermodesulfobacteriota</taxon>
        <taxon>Desulfuromonadia</taxon>
        <taxon>Geobacterales</taxon>
        <taxon>Geobacteraceae</taxon>
        <taxon>Geoanaerobacter</taxon>
    </lineage>
</organism>
<keyword evidence="1" id="KW-1133">Transmembrane helix</keyword>
<keyword evidence="1" id="KW-0472">Membrane</keyword>
<keyword evidence="1" id="KW-0812">Transmembrane</keyword>
<dbReference type="AlphaFoldDB" id="A0AAW4LFV1"/>